<dbReference type="GO" id="GO:0016020">
    <property type="term" value="C:membrane"/>
    <property type="evidence" value="ECO:0007669"/>
    <property type="project" value="InterPro"/>
</dbReference>
<evidence type="ECO:0000256" key="2">
    <source>
        <dbReference type="ARBA" id="ARBA00022967"/>
    </source>
</evidence>
<dbReference type="InterPro" id="IPR027256">
    <property type="entry name" value="P-typ_ATPase_IB"/>
</dbReference>
<gene>
    <name evidence="4" type="ORF">AT727_17875</name>
</gene>
<feature type="domain" description="HMA" evidence="3">
    <location>
        <begin position="5"/>
        <end position="50"/>
    </location>
</feature>
<accession>A0A0W1JMV4</accession>
<dbReference type="EMBL" id="LOCK01000011">
    <property type="protein sequence ID" value="KTE92790.1"/>
    <property type="molecule type" value="Genomic_DNA"/>
</dbReference>
<dbReference type="InterPro" id="IPR017969">
    <property type="entry name" value="Heavy-metal-associated_CS"/>
</dbReference>
<keyword evidence="1" id="KW-0479">Metal-binding</keyword>
<dbReference type="GO" id="GO:0019829">
    <property type="term" value="F:ATPase-coupled monoatomic cation transmembrane transporter activity"/>
    <property type="evidence" value="ECO:0007669"/>
    <property type="project" value="InterPro"/>
</dbReference>
<dbReference type="Pfam" id="PF00403">
    <property type="entry name" value="HMA"/>
    <property type="match status" value="1"/>
</dbReference>
<dbReference type="OrthoDB" id="7068874at2"/>
<comment type="caution">
    <text evidence="4">The sequence shown here is derived from an EMBL/GenBank/DDBJ whole genome shotgun (WGS) entry which is preliminary data.</text>
</comment>
<dbReference type="InterPro" id="IPR006121">
    <property type="entry name" value="HMA_dom"/>
</dbReference>
<dbReference type="SUPFAM" id="SSF55008">
    <property type="entry name" value="HMA, heavy metal-associated domain"/>
    <property type="match status" value="1"/>
</dbReference>
<dbReference type="CDD" id="cd00371">
    <property type="entry name" value="HMA"/>
    <property type="match status" value="1"/>
</dbReference>
<dbReference type="RefSeq" id="WP_005807903.1">
    <property type="nucleotide sequence ID" value="NZ_CABKQQ010000004.1"/>
</dbReference>
<reference evidence="4 5" key="1">
    <citation type="submission" date="2015-12" db="EMBL/GenBank/DDBJ databases">
        <title>Draft Genome Sequence of Desulfitobacterium hafniense Strain DH, a Sulfate-reducing Bacterium Isolated from Paddy Soils.</title>
        <authorList>
            <person name="Bao P."/>
            <person name="Zhang X."/>
            <person name="Li G."/>
        </authorList>
    </citation>
    <scope>NUCLEOTIDE SEQUENCE [LARGE SCALE GENOMIC DNA]</scope>
    <source>
        <strain evidence="4 5">DH</strain>
    </source>
</reference>
<dbReference type="AlphaFoldDB" id="A0A0W1JMV4"/>
<evidence type="ECO:0000256" key="1">
    <source>
        <dbReference type="ARBA" id="ARBA00022723"/>
    </source>
</evidence>
<evidence type="ECO:0000313" key="4">
    <source>
        <dbReference type="EMBL" id="KTE92790.1"/>
    </source>
</evidence>
<protein>
    <submittedName>
        <fullName evidence="4">ATPase P</fullName>
    </submittedName>
</protein>
<organism evidence="4 5">
    <name type="scientific">Desulfitobacterium hafniense</name>
    <name type="common">Desulfitobacterium frappieri</name>
    <dbReference type="NCBI Taxonomy" id="49338"/>
    <lineage>
        <taxon>Bacteria</taxon>
        <taxon>Bacillati</taxon>
        <taxon>Bacillota</taxon>
        <taxon>Clostridia</taxon>
        <taxon>Eubacteriales</taxon>
        <taxon>Desulfitobacteriaceae</taxon>
        <taxon>Desulfitobacterium</taxon>
    </lineage>
</organism>
<evidence type="ECO:0000313" key="5">
    <source>
        <dbReference type="Proteomes" id="UP000054623"/>
    </source>
</evidence>
<dbReference type="PRINTS" id="PR00941">
    <property type="entry name" value="CDATPASE"/>
</dbReference>
<keyword evidence="2" id="KW-1278">Translocase</keyword>
<dbReference type="InterPro" id="IPR036163">
    <property type="entry name" value="HMA_dom_sf"/>
</dbReference>
<dbReference type="GO" id="GO:0046872">
    <property type="term" value="F:metal ion binding"/>
    <property type="evidence" value="ECO:0007669"/>
    <property type="project" value="UniProtKB-KW"/>
</dbReference>
<dbReference type="PROSITE" id="PS50846">
    <property type="entry name" value="HMA_2"/>
    <property type="match status" value="1"/>
</dbReference>
<sequence length="50" mass="5229">MEAAIKKEFILEGLCCGNCAAKIERDVARLEGMASAAVDFVAGKASVQGR</sequence>
<evidence type="ECO:0000259" key="3">
    <source>
        <dbReference type="PROSITE" id="PS50846"/>
    </source>
</evidence>
<dbReference type="Gene3D" id="3.30.70.100">
    <property type="match status" value="1"/>
</dbReference>
<dbReference type="PROSITE" id="PS01047">
    <property type="entry name" value="HMA_1"/>
    <property type="match status" value="1"/>
</dbReference>
<dbReference type="Proteomes" id="UP000054623">
    <property type="component" value="Unassembled WGS sequence"/>
</dbReference>
<name>A0A0W1JMV4_DESHA</name>
<proteinExistence type="predicted"/>